<evidence type="ECO:0000313" key="2">
    <source>
        <dbReference type="Proteomes" id="UP000008631"/>
    </source>
</evidence>
<dbReference type="Proteomes" id="UP000008631">
    <property type="component" value="Chromosome"/>
</dbReference>
<dbReference type="CDD" id="cd02440">
    <property type="entry name" value="AdoMet_MTases"/>
    <property type="match status" value="1"/>
</dbReference>
<dbReference type="AlphaFoldDB" id="E8R3V2"/>
<dbReference type="GO" id="GO:0032259">
    <property type="term" value="P:methylation"/>
    <property type="evidence" value="ECO:0007669"/>
    <property type="project" value="UniProtKB-KW"/>
</dbReference>
<dbReference type="RefSeq" id="WP_013565970.1">
    <property type="nucleotide sequence ID" value="NC_014962.1"/>
</dbReference>
<dbReference type="SUPFAM" id="SSF53335">
    <property type="entry name" value="S-adenosyl-L-methionine-dependent methyltransferases"/>
    <property type="match status" value="1"/>
</dbReference>
<dbReference type="KEGG" id="ipa:Isop_3117"/>
<dbReference type="Pfam" id="PF13489">
    <property type="entry name" value="Methyltransf_23"/>
    <property type="match status" value="1"/>
</dbReference>
<dbReference type="InParanoid" id="E8R3V2"/>
<keyword evidence="1" id="KW-0808">Transferase</keyword>
<evidence type="ECO:0000313" key="1">
    <source>
        <dbReference type="EMBL" id="ADV63682.1"/>
    </source>
</evidence>
<sequence>MTLPPGSESKSVPSVLTKFNPLFRIHDGYVLGRRARRLAELLAEVLPERTEVLDVGCGDGKIAAAIMRSRADVTITGLEVLVRPDAAIPMSVFDGRSLPYSDQSFDVVMFVDVLHHADDATALLREAVRVARCAVVIKDHRCESRMDNWTLRFMDYVGNARYGVALPYNYWSMDQWNAAFNEVGLRVSSWRSELGLYPAPASWVFGRSLHFLGVLETRKNL</sequence>
<protein>
    <submittedName>
        <fullName evidence="1">Methyltransferase type 11</fullName>
    </submittedName>
</protein>
<dbReference type="InterPro" id="IPR029063">
    <property type="entry name" value="SAM-dependent_MTases_sf"/>
</dbReference>
<dbReference type="GO" id="GO:0008168">
    <property type="term" value="F:methyltransferase activity"/>
    <property type="evidence" value="ECO:0007669"/>
    <property type="project" value="UniProtKB-KW"/>
</dbReference>
<reference evidence="1 2" key="2">
    <citation type="journal article" date="2011" name="Stand. Genomic Sci.">
        <title>Complete genome sequence of Isosphaera pallida type strain (IS1B).</title>
        <authorList>
            <consortium name="US DOE Joint Genome Institute (JGI-PGF)"/>
            <person name="Goker M."/>
            <person name="Cleland D."/>
            <person name="Saunders E."/>
            <person name="Lapidus A."/>
            <person name="Nolan M."/>
            <person name="Lucas S."/>
            <person name="Hammon N."/>
            <person name="Deshpande S."/>
            <person name="Cheng J.F."/>
            <person name="Tapia R."/>
            <person name="Han C."/>
            <person name="Goodwin L."/>
            <person name="Pitluck S."/>
            <person name="Liolios K."/>
            <person name="Pagani I."/>
            <person name="Ivanova N."/>
            <person name="Mavromatis K."/>
            <person name="Pati A."/>
            <person name="Chen A."/>
            <person name="Palaniappan K."/>
            <person name="Land M."/>
            <person name="Hauser L."/>
            <person name="Chang Y.J."/>
            <person name="Jeffries C.D."/>
            <person name="Detter J.C."/>
            <person name="Beck B."/>
            <person name="Woyke T."/>
            <person name="Bristow J."/>
            <person name="Eisen J.A."/>
            <person name="Markowitz V."/>
            <person name="Hugenholtz P."/>
            <person name="Kyrpides N.C."/>
            <person name="Klenk H.P."/>
        </authorList>
    </citation>
    <scope>NUCLEOTIDE SEQUENCE [LARGE SCALE GENOMIC DNA]</scope>
    <source>
        <strain evidence="2">ATCC 43644 / DSM 9630 / IS1B</strain>
    </source>
</reference>
<gene>
    <name evidence="1" type="ordered locus">Isop_3117</name>
</gene>
<dbReference type="OrthoDB" id="7552502at2"/>
<name>E8R3V2_ISOPI</name>
<reference key="1">
    <citation type="submission" date="2010-11" db="EMBL/GenBank/DDBJ databases">
        <title>The complete sequence of chromosome of Isophaera pallida ATCC 43644.</title>
        <authorList>
            <consortium name="US DOE Joint Genome Institute (JGI-PGF)"/>
            <person name="Lucas S."/>
            <person name="Copeland A."/>
            <person name="Lapidus A."/>
            <person name="Bruce D."/>
            <person name="Goodwin L."/>
            <person name="Pitluck S."/>
            <person name="Kyrpides N."/>
            <person name="Mavromatis K."/>
            <person name="Pagani I."/>
            <person name="Ivanova N."/>
            <person name="Saunders E."/>
            <person name="Brettin T."/>
            <person name="Detter J.C."/>
            <person name="Han C."/>
            <person name="Tapia R."/>
            <person name="Land M."/>
            <person name="Hauser L."/>
            <person name="Markowitz V."/>
            <person name="Cheng J.-F."/>
            <person name="Hugenholtz P."/>
            <person name="Woyke T."/>
            <person name="Wu D."/>
            <person name="Eisen J.A."/>
        </authorList>
    </citation>
    <scope>NUCLEOTIDE SEQUENCE</scope>
    <source>
        <strain>ATCC 43644</strain>
    </source>
</reference>
<keyword evidence="1" id="KW-0489">Methyltransferase</keyword>
<proteinExistence type="predicted"/>
<keyword evidence="2" id="KW-1185">Reference proteome</keyword>
<organism evidence="1 2">
    <name type="scientific">Isosphaera pallida (strain ATCC 43644 / DSM 9630 / IS1B)</name>
    <dbReference type="NCBI Taxonomy" id="575540"/>
    <lineage>
        <taxon>Bacteria</taxon>
        <taxon>Pseudomonadati</taxon>
        <taxon>Planctomycetota</taxon>
        <taxon>Planctomycetia</taxon>
        <taxon>Isosphaerales</taxon>
        <taxon>Isosphaeraceae</taxon>
        <taxon>Isosphaera</taxon>
    </lineage>
</organism>
<accession>E8R3V2</accession>
<dbReference type="EMBL" id="CP002353">
    <property type="protein sequence ID" value="ADV63682.1"/>
    <property type="molecule type" value="Genomic_DNA"/>
</dbReference>
<dbReference type="Gene3D" id="3.40.50.150">
    <property type="entry name" value="Vaccinia Virus protein VP39"/>
    <property type="match status" value="1"/>
</dbReference>
<dbReference type="HOGENOM" id="CLU_113318_0_0_0"/>
<dbReference type="eggNOG" id="COG2226">
    <property type="taxonomic scope" value="Bacteria"/>
</dbReference>